<protein>
    <submittedName>
        <fullName evidence="1">Uncharacterized protein</fullName>
    </submittedName>
</protein>
<reference evidence="1 2" key="1">
    <citation type="journal article" date="2019" name="Int. J. Syst. Evol. Microbiol.">
        <title>The Global Catalogue of Microorganisms (GCM) 10K type strain sequencing project: providing services to taxonomists for standard genome sequencing and annotation.</title>
        <authorList>
            <consortium name="The Broad Institute Genomics Platform"/>
            <consortium name="The Broad Institute Genome Sequencing Center for Infectious Disease"/>
            <person name="Wu L."/>
            <person name="Ma J."/>
        </authorList>
    </citation>
    <scope>NUCLEOTIDE SEQUENCE [LARGE SCALE GENOMIC DNA]</scope>
    <source>
        <strain evidence="1 2">JCM 1417</strain>
    </source>
</reference>
<keyword evidence="2" id="KW-1185">Reference proteome</keyword>
<gene>
    <name evidence="1" type="ORF">GCM10008908_35110</name>
</gene>
<sequence>MSQLDEFQKYTKLNLSNIPYQSFHDDLVISQEIGWMCDEVDGFGESPLYNIRQVHFPYINISHIVGIYPTYDYEKCMLQDLPYAASQLIKKIKLNNVKTRR</sequence>
<accession>A0ABN1KXS6</accession>
<evidence type="ECO:0000313" key="1">
    <source>
        <dbReference type="EMBL" id="GAA0778343.1"/>
    </source>
</evidence>
<organism evidence="1 2">
    <name type="scientific">Clostridium subterminale</name>
    <dbReference type="NCBI Taxonomy" id="1550"/>
    <lineage>
        <taxon>Bacteria</taxon>
        <taxon>Bacillati</taxon>
        <taxon>Bacillota</taxon>
        <taxon>Clostridia</taxon>
        <taxon>Eubacteriales</taxon>
        <taxon>Clostridiaceae</taxon>
        <taxon>Clostridium</taxon>
    </lineage>
</organism>
<evidence type="ECO:0000313" key="2">
    <source>
        <dbReference type="Proteomes" id="UP001501047"/>
    </source>
</evidence>
<comment type="caution">
    <text evidence="1">The sequence shown here is derived from an EMBL/GenBank/DDBJ whole genome shotgun (WGS) entry which is preliminary data.</text>
</comment>
<dbReference type="Proteomes" id="UP001501047">
    <property type="component" value="Unassembled WGS sequence"/>
</dbReference>
<name>A0ABN1KXS6_CLOSU</name>
<proteinExistence type="predicted"/>
<dbReference type="EMBL" id="BAAACI010000008">
    <property type="protein sequence ID" value="GAA0778343.1"/>
    <property type="molecule type" value="Genomic_DNA"/>
</dbReference>